<dbReference type="Gene3D" id="2.40.10.120">
    <property type="match status" value="1"/>
</dbReference>
<evidence type="ECO:0000256" key="6">
    <source>
        <dbReference type="ARBA" id="ARBA00022764"/>
    </source>
</evidence>
<evidence type="ECO:0000256" key="5">
    <source>
        <dbReference type="ARBA" id="ARBA00022737"/>
    </source>
</evidence>
<dbReference type="PATRIC" id="fig|45065.4.peg.1059"/>
<dbReference type="STRING" id="45065.Lgee_0987"/>
<comment type="caution">
    <text evidence="11">The sequence shown here is derived from an EMBL/GenBank/DDBJ whole genome shotgun (WGS) entry which is preliminary data.</text>
</comment>
<dbReference type="InterPro" id="IPR001940">
    <property type="entry name" value="Peptidase_S1C"/>
</dbReference>
<dbReference type="Pfam" id="PF13365">
    <property type="entry name" value="Trypsin_2"/>
    <property type="match status" value="1"/>
</dbReference>
<evidence type="ECO:0000256" key="4">
    <source>
        <dbReference type="ARBA" id="ARBA00022729"/>
    </source>
</evidence>
<gene>
    <name evidence="11" type="primary">htrA</name>
    <name evidence="11" type="ORF">Lgee_0987</name>
</gene>
<dbReference type="EMBL" id="LNYC01000032">
    <property type="protein sequence ID" value="KTD00723.1"/>
    <property type="molecule type" value="Genomic_DNA"/>
</dbReference>
<dbReference type="PANTHER" id="PTHR22939">
    <property type="entry name" value="SERINE PROTEASE FAMILY S1C HTRA-RELATED"/>
    <property type="match status" value="1"/>
</dbReference>
<dbReference type="PRINTS" id="PR00834">
    <property type="entry name" value="PROTEASES2C"/>
</dbReference>
<dbReference type="EC" id="3.4.21.-" evidence="11"/>
<dbReference type="GO" id="GO:0006515">
    <property type="term" value="P:protein quality control for misfolded or incompletely synthesized proteins"/>
    <property type="evidence" value="ECO:0007669"/>
    <property type="project" value="TreeGrafter"/>
</dbReference>
<dbReference type="Proteomes" id="UP000054785">
    <property type="component" value="Unassembled WGS sequence"/>
</dbReference>
<dbReference type="NCBIfam" id="TIGR02037">
    <property type="entry name" value="degP_htrA_DO"/>
    <property type="match status" value="1"/>
</dbReference>
<feature type="binding site" evidence="10">
    <location>
        <position position="132"/>
    </location>
    <ligand>
        <name>substrate</name>
    </ligand>
</feature>
<evidence type="ECO:0000256" key="1">
    <source>
        <dbReference type="ARBA" id="ARBA00004418"/>
    </source>
</evidence>
<name>A0A0W0TYA2_9GAMM</name>
<feature type="binding site" evidence="10">
    <location>
        <begin position="209"/>
        <end position="211"/>
    </location>
    <ligand>
        <name>substrate</name>
    </ligand>
</feature>
<feature type="active site" description="Charge relay system" evidence="9">
    <location>
        <position position="132"/>
    </location>
</feature>
<keyword evidence="5" id="KW-0677">Repeat</keyword>
<reference evidence="11 12" key="1">
    <citation type="submission" date="2015-11" db="EMBL/GenBank/DDBJ databases">
        <title>Genomic analysis of 38 Legionella species identifies large and diverse effector repertoires.</title>
        <authorList>
            <person name="Burstein D."/>
            <person name="Amaro F."/>
            <person name="Zusman T."/>
            <person name="Lifshitz Z."/>
            <person name="Cohen O."/>
            <person name="Gilbert J.A."/>
            <person name="Pupko T."/>
            <person name="Shuman H.A."/>
            <person name="Segal G."/>
        </authorList>
    </citation>
    <scope>NUCLEOTIDE SEQUENCE [LARGE SCALE GENOMIC DNA]</scope>
    <source>
        <strain evidence="11 12">ATCC 49504</strain>
    </source>
</reference>
<dbReference type="Pfam" id="PF17820">
    <property type="entry name" value="PDZ_6"/>
    <property type="match status" value="1"/>
</dbReference>
<dbReference type="GO" id="GO:0042597">
    <property type="term" value="C:periplasmic space"/>
    <property type="evidence" value="ECO:0007669"/>
    <property type="project" value="UniProtKB-SubCell"/>
</dbReference>
<dbReference type="SUPFAM" id="SSF50494">
    <property type="entry name" value="Trypsin-like serine proteases"/>
    <property type="match status" value="1"/>
</dbReference>
<dbReference type="InterPro" id="IPR011782">
    <property type="entry name" value="Pept_S1C_Do"/>
</dbReference>
<feature type="binding site" evidence="10">
    <location>
        <position position="102"/>
    </location>
    <ligand>
        <name>substrate</name>
    </ligand>
</feature>
<dbReference type="SMART" id="SM00228">
    <property type="entry name" value="PDZ"/>
    <property type="match status" value="2"/>
</dbReference>
<dbReference type="SUPFAM" id="SSF50156">
    <property type="entry name" value="PDZ domain-like"/>
    <property type="match status" value="2"/>
</dbReference>
<dbReference type="Pfam" id="PF13180">
    <property type="entry name" value="PDZ_2"/>
    <property type="match status" value="1"/>
</dbReference>
<proteinExistence type="inferred from homology"/>
<dbReference type="InterPro" id="IPR041489">
    <property type="entry name" value="PDZ_6"/>
</dbReference>
<comment type="subcellular location">
    <subcellularLocation>
        <location evidence="1">Periplasm</location>
    </subcellularLocation>
</comment>
<evidence type="ECO:0000256" key="9">
    <source>
        <dbReference type="PIRSR" id="PIRSR611782-1"/>
    </source>
</evidence>
<comment type="similarity">
    <text evidence="2">Belongs to the peptidase S1C family.</text>
</comment>
<keyword evidence="8" id="KW-0720">Serine protease</keyword>
<sequence length="457" mass="48481">MMNRVSKALSIIFLSFLSMTGMAAEDANQIPTLAPVLKQVMPAIVNIAVQGVMPGIPSAAEEDEAPANPNQRMVPEKPRKFQTIGSGVIIDPKNGVIITNDHVVRNATLITVTLQDGRRLKARVLGSDSETDLAVLKVEAKNLKSLPVGDSDKAEVGDFVVAIGNPFGLNSYGNSQSATFGIISALKRSDLNIEGVENFIQTDAAINPGNSGGALVNARGELIGINTAIISPYGGNVGIAFAIPINMARDVVQQILKFGSIHRGLMGIFVQHLTPELAQAMGYSEDFQGALVAQVNPNSPAEKAGLKPGDVIVQINDTKITQATQVKTTISLLRVGTDAKIQIRRDGNPMTLTAVVTDARKQEQALQNENPFLYGLGLRNFEQDSPLHGHVSGAQVVAANENSAGWRAGLRPGDIIVSANKKPTPNVNTLQSAARDSKSQMLVQVLRGPGALYVLII</sequence>
<keyword evidence="4" id="KW-0732">Signal</keyword>
<feature type="active site" description="Charge relay system" evidence="9">
    <location>
        <position position="102"/>
    </location>
</feature>
<protein>
    <submittedName>
        <fullName evidence="11">Protease DO</fullName>
        <ecNumber evidence="11">3.4.21.-</ecNumber>
    </submittedName>
</protein>
<dbReference type="InterPro" id="IPR001478">
    <property type="entry name" value="PDZ"/>
</dbReference>
<evidence type="ECO:0000256" key="3">
    <source>
        <dbReference type="ARBA" id="ARBA00022670"/>
    </source>
</evidence>
<keyword evidence="7 11" id="KW-0378">Hydrolase</keyword>
<dbReference type="InterPro" id="IPR036034">
    <property type="entry name" value="PDZ_sf"/>
</dbReference>
<evidence type="ECO:0000313" key="11">
    <source>
        <dbReference type="EMBL" id="KTD00723.1"/>
    </source>
</evidence>
<evidence type="ECO:0000256" key="7">
    <source>
        <dbReference type="ARBA" id="ARBA00022801"/>
    </source>
</evidence>
<keyword evidence="6" id="KW-0574">Periplasm</keyword>
<dbReference type="PANTHER" id="PTHR22939:SF129">
    <property type="entry name" value="SERINE PROTEASE HTRA2, MITOCHONDRIAL"/>
    <property type="match status" value="1"/>
</dbReference>
<evidence type="ECO:0000256" key="10">
    <source>
        <dbReference type="PIRSR" id="PIRSR611782-2"/>
    </source>
</evidence>
<organism evidence="11 12">
    <name type="scientific">Legionella geestiana</name>
    <dbReference type="NCBI Taxonomy" id="45065"/>
    <lineage>
        <taxon>Bacteria</taxon>
        <taxon>Pseudomonadati</taxon>
        <taxon>Pseudomonadota</taxon>
        <taxon>Gammaproteobacteria</taxon>
        <taxon>Legionellales</taxon>
        <taxon>Legionellaceae</taxon>
        <taxon>Legionella</taxon>
    </lineage>
</organism>
<evidence type="ECO:0000256" key="8">
    <source>
        <dbReference type="ARBA" id="ARBA00022825"/>
    </source>
</evidence>
<evidence type="ECO:0000256" key="2">
    <source>
        <dbReference type="ARBA" id="ARBA00010541"/>
    </source>
</evidence>
<evidence type="ECO:0000313" key="12">
    <source>
        <dbReference type="Proteomes" id="UP000054785"/>
    </source>
</evidence>
<dbReference type="AlphaFoldDB" id="A0A0W0TYA2"/>
<dbReference type="GO" id="GO:0004252">
    <property type="term" value="F:serine-type endopeptidase activity"/>
    <property type="evidence" value="ECO:0007669"/>
    <property type="project" value="InterPro"/>
</dbReference>
<feature type="active site" description="Charge relay system" evidence="9">
    <location>
        <position position="211"/>
    </location>
</feature>
<keyword evidence="12" id="KW-1185">Reference proteome</keyword>
<dbReference type="PROSITE" id="PS50106">
    <property type="entry name" value="PDZ"/>
    <property type="match status" value="1"/>
</dbReference>
<dbReference type="InterPro" id="IPR009003">
    <property type="entry name" value="Peptidase_S1_PA"/>
</dbReference>
<accession>A0A0W0TYA2</accession>
<dbReference type="OrthoDB" id="9758917at2"/>
<keyword evidence="3 11" id="KW-0645">Protease</keyword>
<dbReference type="Gene3D" id="2.30.42.10">
    <property type="match status" value="2"/>
</dbReference>
<dbReference type="CDD" id="cd10839">
    <property type="entry name" value="cpPDZ1_DegP-like"/>
    <property type="match status" value="1"/>
</dbReference>
<dbReference type="RefSeq" id="WP_028386374.1">
    <property type="nucleotide sequence ID" value="NZ_CAAAHN010000014.1"/>
</dbReference>